<name>A0A137P5A3_CONC2</name>
<dbReference type="EMBL" id="KQ964512">
    <property type="protein sequence ID" value="KXN70101.1"/>
    <property type="molecule type" value="Genomic_DNA"/>
</dbReference>
<evidence type="ECO:0000313" key="3">
    <source>
        <dbReference type="Proteomes" id="UP000070444"/>
    </source>
</evidence>
<feature type="region of interest" description="Disordered" evidence="1">
    <location>
        <begin position="38"/>
        <end position="61"/>
    </location>
</feature>
<sequence>MELTKIQFNLSHPQPSSPVNHPIQISKFKIKRFINQASSRENKKSQAKSRSLTGGGNVAHTEHNRPVNFKSKFKLREFFRFPASIASLIICTAISSSSFSHNPDPSFEKYIDEFVSFLCYQGDFDGGKHLAMKPCDRFCFYSSEIGVDYLNDLYSNLPRRELKVNKYPRGEGLIMSNENQRLEILNILTLLRKYALSLTPKYVD</sequence>
<keyword evidence="3" id="KW-1185">Reference proteome</keyword>
<protein>
    <submittedName>
        <fullName evidence="2">Uncharacterized protein</fullName>
    </submittedName>
</protein>
<reference evidence="2 3" key="1">
    <citation type="journal article" date="2015" name="Genome Biol. Evol.">
        <title>Phylogenomic analyses indicate that early fungi evolved digesting cell walls of algal ancestors of land plants.</title>
        <authorList>
            <person name="Chang Y."/>
            <person name="Wang S."/>
            <person name="Sekimoto S."/>
            <person name="Aerts A.L."/>
            <person name="Choi C."/>
            <person name="Clum A."/>
            <person name="LaButti K.M."/>
            <person name="Lindquist E.A."/>
            <person name="Yee Ngan C."/>
            <person name="Ohm R.A."/>
            <person name="Salamov A.A."/>
            <person name="Grigoriev I.V."/>
            <person name="Spatafora J.W."/>
            <person name="Berbee M.L."/>
        </authorList>
    </citation>
    <scope>NUCLEOTIDE SEQUENCE [LARGE SCALE GENOMIC DNA]</scope>
    <source>
        <strain evidence="2 3">NRRL 28638</strain>
    </source>
</reference>
<dbReference type="Proteomes" id="UP000070444">
    <property type="component" value="Unassembled WGS sequence"/>
</dbReference>
<proteinExistence type="predicted"/>
<gene>
    <name evidence="2" type="ORF">CONCODRAFT_7337</name>
</gene>
<evidence type="ECO:0000313" key="2">
    <source>
        <dbReference type="EMBL" id="KXN70101.1"/>
    </source>
</evidence>
<accession>A0A137P5A3</accession>
<organism evidence="2 3">
    <name type="scientific">Conidiobolus coronatus (strain ATCC 28846 / CBS 209.66 / NRRL 28638)</name>
    <name type="common">Delacroixia coronata</name>
    <dbReference type="NCBI Taxonomy" id="796925"/>
    <lineage>
        <taxon>Eukaryota</taxon>
        <taxon>Fungi</taxon>
        <taxon>Fungi incertae sedis</taxon>
        <taxon>Zoopagomycota</taxon>
        <taxon>Entomophthoromycotina</taxon>
        <taxon>Entomophthoromycetes</taxon>
        <taxon>Entomophthorales</taxon>
        <taxon>Ancylistaceae</taxon>
        <taxon>Conidiobolus</taxon>
    </lineage>
</organism>
<dbReference type="AlphaFoldDB" id="A0A137P5A3"/>
<evidence type="ECO:0000256" key="1">
    <source>
        <dbReference type="SAM" id="MobiDB-lite"/>
    </source>
</evidence>